<accession>A0A9P1G019</accession>
<dbReference type="Proteomes" id="UP001152797">
    <property type="component" value="Unassembled WGS sequence"/>
</dbReference>
<dbReference type="Gene3D" id="3.30.460.10">
    <property type="entry name" value="Beta Polymerase, domain 2"/>
    <property type="match status" value="1"/>
</dbReference>
<keyword evidence="3" id="KW-1185">Reference proteome</keyword>
<evidence type="ECO:0000313" key="3">
    <source>
        <dbReference type="Proteomes" id="UP001152797"/>
    </source>
</evidence>
<reference evidence="2" key="2">
    <citation type="submission" date="2024-04" db="EMBL/GenBank/DDBJ databases">
        <authorList>
            <person name="Chen Y."/>
            <person name="Shah S."/>
            <person name="Dougan E. K."/>
            <person name="Thang M."/>
            <person name="Chan C."/>
        </authorList>
    </citation>
    <scope>NUCLEOTIDE SEQUENCE [LARGE SCALE GENOMIC DNA]</scope>
</reference>
<dbReference type="EMBL" id="CAMXCT010001779">
    <property type="protein sequence ID" value="CAI3992960.1"/>
    <property type="molecule type" value="Genomic_DNA"/>
</dbReference>
<dbReference type="OrthoDB" id="407432at2759"/>
<proteinExistence type="predicted"/>
<reference evidence="1" key="1">
    <citation type="submission" date="2022-10" db="EMBL/GenBank/DDBJ databases">
        <authorList>
            <person name="Chen Y."/>
            <person name="Dougan E. K."/>
            <person name="Chan C."/>
            <person name="Rhodes N."/>
            <person name="Thang M."/>
        </authorList>
    </citation>
    <scope>NUCLEOTIDE SEQUENCE</scope>
</reference>
<dbReference type="AlphaFoldDB" id="A0A9P1G019"/>
<evidence type="ECO:0000313" key="1">
    <source>
        <dbReference type="EMBL" id="CAI3992960.1"/>
    </source>
</evidence>
<dbReference type="InterPro" id="IPR043519">
    <property type="entry name" value="NT_sf"/>
</dbReference>
<comment type="caution">
    <text evidence="1">The sequence shown here is derived from an EMBL/GenBank/DDBJ whole genome shotgun (WGS) entry which is preliminary data.</text>
</comment>
<name>A0A9P1G019_9DINO</name>
<gene>
    <name evidence="1" type="ORF">C1SCF055_LOCUS19751</name>
</gene>
<protein>
    <submittedName>
        <fullName evidence="1">Uncharacterized protein</fullName>
    </submittedName>
</protein>
<dbReference type="SUPFAM" id="SSF81301">
    <property type="entry name" value="Nucleotidyltransferase"/>
    <property type="match status" value="1"/>
</dbReference>
<dbReference type="EMBL" id="CAMXCT030001779">
    <property type="protein sequence ID" value="CAL4780272.1"/>
    <property type="molecule type" value="Genomic_DNA"/>
</dbReference>
<organism evidence="1">
    <name type="scientific">Cladocopium goreaui</name>
    <dbReference type="NCBI Taxonomy" id="2562237"/>
    <lineage>
        <taxon>Eukaryota</taxon>
        <taxon>Sar</taxon>
        <taxon>Alveolata</taxon>
        <taxon>Dinophyceae</taxon>
        <taxon>Suessiales</taxon>
        <taxon>Symbiodiniaceae</taxon>
        <taxon>Cladocopium</taxon>
    </lineage>
</organism>
<evidence type="ECO:0000313" key="2">
    <source>
        <dbReference type="EMBL" id="CAL1146335.1"/>
    </source>
</evidence>
<sequence length="184" mass="20835">MMHMLCIESGPDFGIIQLFMSRLRPALLRATGHKGPWEDAWADFRRLDAKAELHGSRRVGIGCSDSDVDVVSSMTLEEIVEITRSRASPRAFEIDEHVRWARVPRLLLRHRPTDIQVDIICQNQLDSQSNKRDEVVLVLLNACPLARDLVMQIGDWAHAYAAAMPPKEGLLSMAIHGYPWLHGY</sequence>
<dbReference type="EMBL" id="CAMXCT020001779">
    <property type="protein sequence ID" value="CAL1146335.1"/>
    <property type="molecule type" value="Genomic_DNA"/>
</dbReference>